<organism evidence="1 2">
    <name type="scientific">Rangifer tarandus platyrhynchus</name>
    <name type="common">Svalbard reindeer</name>
    <dbReference type="NCBI Taxonomy" id="3082113"/>
    <lineage>
        <taxon>Eukaryota</taxon>
        <taxon>Metazoa</taxon>
        <taxon>Chordata</taxon>
        <taxon>Craniata</taxon>
        <taxon>Vertebrata</taxon>
        <taxon>Euteleostomi</taxon>
        <taxon>Mammalia</taxon>
        <taxon>Eutheria</taxon>
        <taxon>Laurasiatheria</taxon>
        <taxon>Artiodactyla</taxon>
        <taxon>Ruminantia</taxon>
        <taxon>Pecora</taxon>
        <taxon>Cervidae</taxon>
        <taxon>Odocoileinae</taxon>
        <taxon>Rangifer</taxon>
    </lineage>
</organism>
<dbReference type="EMBL" id="OX596088">
    <property type="protein sequence ID" value="CAI9709499.1"/>
    <property type="molecule type" value="Genomic_DNA"/>
</dbReference>
<accession>A0ACB0FB50</accession>
<name>A0ACB0FB50_RANTA</name>
<proteinExistence type="predicted"/>
<gene>
    <name evidence="1" type="ORF">MRATA1EN3_LOCUS20712</name>
</gene>
<protein>
    <submittedName>
        <fullName evidence="1">Uncharacterized protein</fullName>
    </submittedName>
</protein>
<dbReference type="Proteomes" id="UP001162501">
    <property type="component" value="Chromosome 4"/>
</dbReference>
<reference evidence="1" key="1">
    <citation type="submission" date="2023-05" db="EMBL/GenBank/DDBJ databases">
        <authorList>
            <consortium name="ELIXIR-Norway"/>
        </authorList>
    </citation>
    <scope>NUCLEOTIDE SEQUENCE</scope>
</reference>
<evidence type="ECO:0000313" key="2">
    <source>
        <dbReference type="Proteomes" id="UP001162501"/>
    </source>
</evidence>
<sequence>MPRGGLPAPPRLIAGERGWGKSEVRLPGEPHLGEDADPGSVVSFGASVSLFCPLMHLPILLTAVPCPPEGSCPPGSLAFAFVSLPEGCWYRPPPQTKSFTSELSDLPKLTELENGRKLGPNLMSVLPFPVLNFFTCHQYAEDAVSTGLEPRKF</sequence>
<evidence type="ECO:0000313" key="1">
    <source>
        <dbReference type="EMBL" id="CAI9709499.1"/>
    </source>
</evidence>